<gene>
    <name evidence="1" type="ORF">HMPREF1090_02958</name>
</gene>
<dbReference type="HOGENOM" id="CLU_2862136_0_0_9"/>
<dbReference type="Proteomes" id="UP000013085">
    <property type="component" value="Unassembled WGS sequence"/>
</dbReference>
<protein>
    <submittedName>
        <fullName evidence="1">Uncharacterized protein</fullName>
    </submittedName>
</protein>
<dbReference type="EMBL" id="AGYR01000034">
    <property type="protein sequence ID" value="ENZ13225.1"/>
    <property type="molecule type" value="Genomic_DNA"/>
</dbReference>
<evidence type="ECO:0000313" key="2">
    <source>
        <dbReference type="Proteomes" id="UP000013085"/>
    </source>
</evidence>
<dbReference type="AlphaFoldDB" id="A0A0E2H8M8"/>
<comment type="caution">
    <text evidence="1">The sequence shown here is derived from an EMBL/GenBank/DDBJ whole genome shotgun (WGS) entry which is preliminary data.</text>
</comment>
<name>A0A0E2H8M8_9FIRM</name>
<accession>A0A0E2H8M8</accession>
<organism evidence="1 2">
    <name type="scientific">[Clostridium] clostridioforme 90A8</name>
    <dbReference type="NCBI Taxonomy" id="999408"/>
    <lineage>
        <taxon>Bacteria</taxon>
        <taxon>Bacillati</taxon>
        <taxon>Bacillota</taxon>
        <taxon>Clostridia</taxon>
        <taxon>Lachnospirales</taxon>
        <taxon>Lachnospiraceae</taxon>
        <taxon>Enterocloster</taxon>
    </lineage>
</organism>
<dbReference type="PATRIC" id="fig|999408.3.peg.3195"/>
<sequence>MKPMKHKVKVQVPVEKRGLLGLKKTVMETRTIEVDDKTYKKMKKEQKNRPYSIEEMMLYDEIFDEWDS</sequence>
<reference evidence="1 2" key="1">
    <citation type="submission" date="2013-01" db="EMBL/GenBank/DDBJ databases">
        <title>The Genome Sequence of Clostridium clostridioforme 90A8.</title>
        <authorList>
            <consortium name="The Broad Institute Genome Sequencing Platform"/>
            <person name="Earl A."/>
            <person name="Ward D."/>
            <person name="Feldgarden M."/>
            <person name="Gevers D."/>
            <person name="Courvalin P."/>
            <person name="Lambert T."/>
            <person name="Walker B."/>
            <person name="Young S.K."/>
            <person name="Zeng Q."/>
            <person name="Gargeya S."/>
            <person name="Fitzgerald M."/>
            <person name="Haas B."/>
            <person name="Abouelleil A."/>
            <person name="Alvarado L."/>
            <person name="Arachchi H.M."/>
            <person name="Berlin A.M."/>
            <person name="Chapman S.B."/>
            <person name="Dewar J."/>
            <person name="Goldberg J."/>
            <person name="Griggs A."/>
            <person name="Gujja S."/>
            <person name="Hansen M."/>
            <person name="Howarth C."/>
            <person name="Imamovic A."/>
            <person name="Larimer J."/>
            <person name="McCowan C."/>
            <person name="Murphy C."/>
            <person name="Neiman D."/>
            <person name="Pearson M."/>
            <person name="Priest M."/>
            <person name="Roberts A."/>
            <person name="Saif S."/>
            <person name="Shea T."/>
            <person name="Sisk P."/>
            <person name="Sykes S."/>
            <person name="Wortman J."/>
            <person name="Nusbaum C."/>
            <person name="Birren B."/>
        </authorList>
    </citation>
    <scope>NUCLEOTIDE SEQUENCE [LARGE SCALE GENOMIC DNA]</scope>
    <source>
        <strain evidence="1 2">90A8</strain>
    </source>
</reference>
<proteinExistence type="predicted"/>
<evidence type="ECO:0000313" key="1">
    <source>
        <dbReference type="EMBL" id="ENZ13225.1"/>
    </source>
</evidence>